<proteinExistence type="predicted"/>
<feature type="compositionally biased region" description="Basic and acidic residues" evidence="1">
    <location>
        <begin position="1"/>
        <end position="22"/>
    </location>
</feature>
<accession>D2GU70</accession>
<dbReference type="Gene3D" id="2.60.470.10">
    <property type="entry name" value="Acid-sensing ion channels like domains"/>
    <property type="match status" value="1"/>
</dbReference>
<dbReference type="InParanoid" id="D2GU70"/>
<protein>
    <submittedName>
        <fullName evidence="2">Uncharacterized protein</fullName>
    </submittedName>
</protein>
<name>D2GU70_AILME</name>
<sequence length="200" mass="22774">MQREGKAVDMLKHGERNRERDLGAPSRVSAESSPRSSDRISQGRGRAQQLAERPLAPVHTHPTRGARALWFRKLADFRLFLPPRHFEGISAAFMDRLGHQLEDMLLSCKYRGELCGPHNFSSVHRTPGNCPVTGVKGWDEREARLTCGFIVFGKTKRKLCKKGPSAESHCSKELMPEFQNIWDLGGLWRKRPEYEPTLKL</sequence>
<dbReference type="EMBL" id="GL192339">
    <property type="protein sequence ID" value="EFB26171.1"/>
    <property type="molecule type" value="Genomic_DNA"/>
</dbReference>
<feature type="region of interest" description="Disordered" evidence="1">
    <location>
        <begin position="1"/>
        <end position="60"/>
    </location>
</feature>
<dbReference type="AlphaFoldDB" id="D2GU70"/>
<reference evidence="2" key="1">
    <citation type="journal article" date="2010" name="Nature">
        <title>The sequence and de novo assembly of the giant panda genome.</title>
        <authorList>
            <person name="Li R."/>
            <person name="Fan W."/>
            <person name="Tian G."/>
            <person name="Zhu H."/>
            <person name="He L."/>
            <person name="Cai J."/>
            <person name="Huang Q."/>
            <person name="Cai Q."/>
            <person name="Li B."/>
            <person name="Bai Y."/>
            <person name="Zhang Z."/>
            <person name="Zhang Y."/>
            <person name="Wang W."/>
            <person name="Li J."/>
            <person name="Wei F."/>
            <person name="Li H."/>
            <person name="Jian M."/>
            <person name="Li J."/>
            <person name="Zhang Z."/>
            <person name="Nielsen R."/>
            <person name="Li D."/>
            <person name="Gu W."/>
            <person name="Yang Z."/>
            <person name="Xuan Z."/>
            <person name="Ryder O.A."/>
            <person name="Leung F.C."/>
            <person name="Zhou Y."/>
            <person name="Cao J."/>
            <person name="Sun X."/>
            <person name="Fu Y."/>
            <person name="Fang X."/>
            <person name="Guo X."/>
            <person name="Wang B."/>
            <person name="Hou R."/>
            <person name="Shen F."/>
            <person name="Mu B."/>
            <person name="Ni P."/>
            <person name="Lin R."/>
            <person name="Qian W."/>
            <person name="Wang G."/>
            <person name="Yu C."/>
            <person name="Nie W."/>
            <person name="Wang J."/>
            <person name="Wu Z."/>
            <person name="Liang H."/>
            <person name="Min J."/>
            <person name="Wu Q."/>
            <person name="Cheng S."/>
            <person name="Ruan J."/>
            <person name="Wang M."/>
            <person name="Shi Z."/>
            <person name="Wen M."/>
            <person name="Liu B."/>
            <person name="Ren X."/>
            <person name="Zheng H."/>
            <person name="Dong D."/>
            <person name="Cook K."/>
            <person name="Shan G."/>
            <person name="Zhang H."/>
            <person name="Kosiol C."/>
            <person name="Xie X."/>
            <person name="Lu Z."/>
            <person name="Zheng H."/>
            <person name="Li Y."/>
            <person name="Steiner C.C."/>
            <person name="Lam T.T."/>
            <person name="Lin S."/>
            <person name="Zhang Q."/>
            <person name="Li G."/>
            <person name="Tian J."/>
            <person name="Gong T."/>
            <person name="Liu H."/>
            <person name="Zhang D."/>
            <person name="Fang L."/>
            <person name="Ye C."/>
            <person name="Zhang J."/>
            <person name="Hu W."/>
            <person name="Xu A."/>
            <person name="Ren Y."/>
            <person name="Zhang G."/>
            <person name="Bruford M.W."/>
            <person name="Li Q."/>
            <person name="Ma L."/>
            <person name="Guo Y."/>
            <person name="An N."/>
            <person name="Hu Y."/>
            <person name="Zheng Y."/>
            <person name="Shi Y."/>
            <person name="Li Z."/>
            <person name="Liu Q."/>
            <person name="Chen Y."/>
            <person name="Zhao J."/>
            <person name="Qu N."/>
            <person name="Zhao S."/>
            <person name="Tian F."/>
            <person name="Wang X."/>
            <person name="Wang H."/>
            <person name="Xu L."/>
            <person name="Liu X."/>
            <person name="Vinar T."/>
            <person name="Wang Y."/>
            <person name="Lam T.W."/>
            <person name="Yiu S.M."/>
            <person name="Liu S."/>
            <person name="Zhang H."/>
            <person name="Li D."/>
            <person name="Huang Y."/>
            <person name="Wang X."/>
            <person name="Yang G."/>
            <person name="Jiang Z."/>
            <person name="Wang J."/>
            <person name="Qin N."/>
            <person name="Li L."/>
            <person name="Li J."/>
            <person name="Bolund L."/>
            <person name="Kristiansen K."/>
            <person name="Wong G.K."/>
            <person name="Olson M."/>
            <person name="Zhang X."/>
            <person name="Li S."/>
            <person name="Yang H."/>
            <person name="Wang J."/>
            <person name="Wang J."/>
        </authorList>
    </citation>
    <scope>NUCLEOTIDE SEQUENCE [LARGE SCALE GENOMIC DNA]</scope>
</reference>
<gene>
    <name evidence="2" type="ORF">PANDA_000164</name>
</gene>
<evidence type="ECO:0000313" key="2">
    <source>
        <dbReference type="EMBL" id="EFB26171.1"/>
    </source>
</evidence>
<feature type="compositionally biased region" description="Low complexity" evidence="1">
    <location>
        <begin position="26"/>
        <end position="35"/>
    </location>
</feature>
<evidence type="ECO:0000256" key="1">
    <source>
        <dbReference type="SAM" id="MobiDB-lite"/>
    </source>
</evidence>
<organism evidence="2">
    <name type="scientific">Ailuropoda melanoleuca</name>
    <name type="common">Giant panda</name>
    <dbReference type="NCBI Taxonomy" id="9646"/>
    <lineage>
        <taxon>Eukaryota</taxon>
        <taxon>Metazoa</taxon>
        <taxon>Chordata</taxon>
        <taxon>Craniata</taxon>
        <taxon>Vertebrata</taxon>
        <taxon>Euteleostomi</taxon>
        <taxon>Mammalia</taxon>
        <taxon>Eutheria</taxon>
        <taxon>Laurasiatheria</taxon>
        <taxon>Carnivora</taxon>
        <taxon>Caniformia</taxon>
        <taxon>Ursidae</taxon>
        <taxon>Ailuropoda</taxon>
    </lineage>
</organism>